<name>A0A4D8Q7Z3_AZOBR</name>
<organism evidence="6 7">
    <name type="scientific">Azospirillum brasilense</name>
    <dbReference type="NCBI Taxonomy" id="192"/>
    <lineage>
        <taxon>Bacteria</taxon>
        <taxon>Pseudomonadati</taxon>
        <taxon>Pseudomonadota</taxon>
        <taxon>Alphaproteobacteria</taxon>
        <taxon>Rhodospirillales</taxon>
        <taxon>Azospirillaceae</taxon>
        <taxon>Azospirillum</taxon>
    </lineage>
</organism>
<evidence type="ECO:0000256" key="2">
    <source>
        <dbReference type="ARBA" id="ARBA00022908"/>
    </source>
</evidence>
<dbReference type="InterPro" id="IPR011010">
    <property type="entry name" value="DNA_brk_join_enz"/>
</dbReference>
<dbReference type="CDD" id="cd00801">
    <property type="entry name" value="INT_P4_C"/>
    <property type="match status" value="1"/>
</dbReference>
<dbReference type="InterPro" id="IPR025166">
    <property type="entry name" value="Integrase_DNA_bind_dom"/>
</dbReference>
<dbReference type="Gene3D" id="1.10.443.10">
    <property type="entry name" value="Intergrase catalytic core"/>
    <property type="match status" value="1"/>
</dbReference>
<accession>A0A4D8Q7Z3</accession>
<dbReference type="EMBL" id="CP032332">
    <property type="protein sequence ID" value="QCO05423.1"/>
    <property type="molecule type" value="Genomic_DNA"/>
</dbReference>
<dbReference type="Gene3D" id="1.10.150.130">
    <property type="match status" value="1"/>
</dbReference>
<keyword evidence="6" id="KW-0614">Plasmid</keyword>
<gene>
    <name evidence="6" type="ORF">D3867_26100</name>
</gene>
<dbReference type="PANTHER" id="PTHR30629">
    <property type="entry name" value="PROPHAGE INTEGRASE"/>
    <property type="match status" value="1"/>
</dbReference>
<dbReference type="InterPro" id="IPR038488">
    <property type="entry name" value="Integrase_DNA-bd_sf"/>
</dbReference>
<comment type="similarity">
    <text evidence="1">Belongs to the 'phage' integrase family.</text>
</comment>
<evidence type="ECO:0000259" key="5">
    <source>
        <dbReference type="PROSITE" id="PS51898"/>
    </source>
</evidence>
<dbReference type="Pfam" id="PF00589">
    <property type="entry name" value="Phage_integrase"/>
    <property type="match status" value="1"/>
</dbReference>
<dbReference type="InterPro" id="IPR013762">
    <property type="entry name" value="Integrase-like_cat_sf"/>
</dbReference>
<reference evidence="6 7" key="1">
    <citation type="submission" date="2018-09" db="EMBL/GenBank/DDBJ databases">
        <title>Whole genome based analysis of evolution and adaptive divergence in Indian and Brazilian strains of Azospirillum brasilense.</title>
        <authorList>
            <person name="Singh C."/>
            <person name="Tripathi A.K."/>
        </authorList>
    </citation>
    <scope>NUCLEOTIDE SEQUENCE [LARGE SCALE GENOMIC DNA]</scope>
    <source>
        <strain evidence="6 7">MTCC4036</strain>
        <plasmid evidence="6 7">p2</plasmid>
    </source>
</reference>
<feature type="domain" description="Tyr recombinase" evidence="5">
    <location>
        <begin position="213"/>
        <end position="395"/>
    </location>
</feature>
<dbReference type="InterPro" id="IPR010998">
    <property type="entry name" value="Integrase_recombinase_N"/>
</dbReference>
<evidence type="ECO:0000313" key="6">
    <source>
        <dbReference type="EMBL" id="QCO05423.1"/>
    </source>
</evidence>
<protein>
    <submittedName>
        <fullName evidence="6">DUF4102 domain-containing protein</fullName>
    </submittedName>
</protein>
<evidence type="ECO:0000313" key="7">
    <source>
        <dbReference type="Proteomes" id="UP000298596"/>
    </source>
</evidence>
<evidence type="ECO:0000256" key="3">
    <source>
        <dbReference type="ARBA" id="ARBA00023125"/>
    </source>
</evidence>
<evidence type="ECO:0000256" key="1">
    <source>
        <dbReference type="ARBA" id="ARBA00008857"/>
    </source>
</evidence>
<dbReference type="Pfam" id="PF13356">
    <property type="entry name" value="Arm-DNA-bind_3"/>
    <property type="match status" value="1"/>
</dbReference>
<proteinExistence type="inferred from homology"/>
<sequence>MPKVKLNAKVVENARTPVPGVQLDLFDASLPAFGLRVGDRRKTWFVIYRFGGKQKRLTLGHYPALSLGDARIAAGKALDAVDAGRDPAAERETSAKPVIPSDGFLPGSFGALANLYITQACPHLRRGDEVEASITNNIVSVWRDKPVAELRRRDLTALIDPIVASGMRAKAHKVREQALCVMNWAVDRGDIEANLIASPSRGRRRVDPLRYQPRDRVLAPDELTDIWHACDELKGPLPYIVKILMLTGQRRDEVSGMRRAELDLEAGLWTIPSDRYKTGIAHIVPITPAVKDLLGKAPSASKEFVFATIPDSAFCGYSYGKKTLDRKIAERRTKAGLPEMPRWTFHDLRRTLRTGLSELRINSDVAERVLGHVIGGVVGIYDRHAYLDEKRDALERWAVRVAEIVGRPAGREEVVADAVPF</sequence>
<dbReference type="Pfam" id="PF22022">
    <property type="entry name" value="Phage_int_M"/>
    <property type="match status" value="1"/>
</dbReference>
<dbReference type="PROSITE" id="PS51898">
    <property type="entry name" value="TYR_RECOMBINASE"/>
    <property type="match status" value="1"/>
</dbReference>
<dbReference type="Gene3D" id="3.30.160.390">
    <property type="entry name" value="Integrase, DNA-binding domain"/>
    <property type="match status" value="1"/>
</dbReference>
<dbReference type="InterPro" id="IPR053876">
    <property type="entry name" value="Phage_int_M"/>
</dbReference>
<dbReference type="AlphaFoldDB" id="A0A4D8Q7Z3"/>
<evidence type="ECO:0000256" key="4">
    <source>
        <dbReference type="ARBA" id="ARBA00023172"/>
    </source>
</evidence>
<keyword evidence="4" id="KW-0233">DNA recombination</keyword>
<dbReference type="InterPro" id="IPR002104">
    <property type="entry name" value="Integrase_catalytic"/>
</dbReference>
<dbReference type="GO" id="GO:0015074">
    <property type="term" value="P:DNA integration"/>
    <property type="evidence" value="ECO:0007669"/>
    <property type="project" value="UniProtKB-KW"/>
</dbReference>
<dbReference type="InterPro" id="IPR050808">
    <property type="entry name" value="Phage_Integrase"/>
</dbReference>
<keyword evidence="3" id="KW-0238">DNA-binding</keyword>
<geneLocation type="plasmid" evidence="6">
    <name>p2</name>
</geneLocation>
<dbReference type="GO" id="GO:0006310">
    <property type="term" value="P:DNA recombination"/>
    <property type="evidence" value="ECO:0007669"/>
    <property type="project" value="UniProtKB-KW"/>
</dbReference>
<dbReference type="SUPFAM" id="SSF56349">
    <property type="entry name" value="DNA breaking-rejoining enzymes"/>
    <property type="match status" value="1"/>
</dbReference>
<dbReference type="Proteomes" id="UP000298596">
    <property type="component" value="Plasmid p2"/>
</dbReference>
<dbReference type="GO" id="GO:0003677">
    <property type="term" value="F:DNA binding"/>
    <property type="evidence" value="ECO:0007669"/>
    <property type="project" value="UniProtKB-KW"/>
</dbReference>
<keyword evidence="2" id="KW-0229">DNA integration</keyword>
<dbReference type="PANTHER" id="PTHR30629:SF2">
    <property type="entry name" value="PROPHAGE INTEGRASE INTS-RELATED"/>
    <property type="match status" value="1"/>
</dbReference>